<proteinExistence type="predicted"/>
<dbReference type="Proteomes" id="UP000037460">
    <property type="component" value="Unassembled WGS sequence"/>
</dbReference>
<name>A0A0M0JUX6_9EUKA</name>
<feature type="region of interest" description="Disordered" evidence="1">
    <location>
        <begin position="246"/>
        <end position="270"/>
    </location>
</feature>
<sequence length="502" mass="50955">MDDDDDDEIPSFQALRASLYGYAPTSVSAAEDMWSHFPVPPPNTVHVRAEAPRSSDAALSTNFEELRASISSKLRDASAGMMRASGVPLGPDTAFLEPVAETEAEWAPAAAAGVSGQMPAMNTVVLTARKPGGLGSGMTVVASLDRASAACHGASLGPSQRRRVNVTTAGAAASIAAEDAAEDAGDPIPTAGVCAARAAAAAASTTTWREGGDGVSAQAEMTFGYLAMRSALESHRAHYETARSQLPAVGQFRPNSGVRPPPPAPVPKSLAVLKPPTLATASRSRPSVDAWTEAMPAEKPLTARALNGQAPRATWAAKESADDEGEGAVAGAVAPKARVASSATVRAKKVDGGVAFGNGGAAPPPKRTVPTAAMARKPKIPISRPAVGGVSGGGAAMPPNNAPLGRVTGPGLPPNLERTRETERLVASIAQSAPPPAPEGPSEAMAALRMQLTEGLGSNPLSAQQAWRAQATGAARQAEVLGAVAAHSARLYQTTIESITAS</sequence>
<evidence type="ECO:0000313" key="3">
    <source>
        <dbReference type="Proteomes" id="UP000037460"/>
    </source>
</evidence>
<organism evidence="2 3">
    <name type="scientific">Chrysochromulina tobinii</name>
    <dbReference type="NCBI Taxonomy" id="1460289"/>
    <lineage>
        <taxon>Eukaryota</taxon>
        <taxon>Haptista</taxon>
        <taxon>Haptophyta</taxon>
        <taxon>Prymnesiophyceae</taxon>
        <taxon>Prymnesiales</taxon>
        <taxon>Chrysochromulinaceae</taxon>
        <taxon>Chrysochromulina</taxon>
    </lineage>
</organism>
<dbReference type="AlphaFoldDB" id="A0A0M0JUX6"/>
<evidence type="ECO:0000313" key="2">
    <source>
        <dbReference type="EMBL" id="KOO30456.1"/>
    </source>
</evidence>
<protein>
    <submittedName>
        <fullName evidence="2">Uncharacterized protein</fullName>
    </submittedName>
</protein>
<evidence type="ECO:0000256" key="1">
    <source>
        <dbReference type="SAM" id="MobiDB-lite"/>
    </source>
</evidence>
<dbReference type="EMBL" id="JWZX01002223">
    <property type="protein sequence ID" value="KOO30456.1"/>
    <property type="molecule type" value="Genomic_DNA"/>
</dbReference>
<keyword evidence="3" id="KW-1185">Reference proteome</keyword>
<reference evidence="3" key="1">
    <citation type="journal article" date="2015" name="PLoS Genet.">
        <title>Genome Sequence and Transcriptome Analyses of Chrysochromulina tobin: Metabolic Tools for Enhanced Algal Fitness in the Prominent Order Prymnesiales (Haptophyceae).</title>
        <authorList>
            <person name="Hovde B.T."/>
            <person name="Deodato C.R."/>
            <person name="Hunsperger H.M."/>
            <person name="Ryken S.A."/>
            <person name="Yost W."/>
            <person name="Jha R.K."/>
            <person name="Patterson J."/>
            <person name="Monnat R.J. Jr."/>
            <person name="Barlow S.B."/>
            <person name="Starkenburg S.R."/>
            <person name="Cattolico R.A."/>
        </authorList>
    </citation>
    <scope>NUCLEOTIDE SEQUENCE</scope>
    <source>
        <strain evidence="3">CCMP291</strain>
    </source>
</reference>
<feature type="region of interest" description="Disordered" evidence="1">
    <location>
        <begin position="389"/>
        <end position="408"/>
    </location>
</feature>
<accession>A0A0M0JUX6</accession>
<gene>
    <name evidence="2" type="ORF">Ctob_008596</name>
</gene>
<comment type="caution">
    <text evidence="2">The sequence shown here is derived from an EMBL/GenBank/DDBJ whole genome shotgun (WGS) entry which is preliminary data.</text>
</comment>